<gene>
    <name evidence="8" type="primary">ppk2</name>
    <name evidence="8" type="ORF">JCR33_07050</name>
</gene>
<reference evidence="8" key="1">
    <citation type="submission" date="2020-12" db="EMBL/GenBank/DDBJ databases">
        <title>Bacterial taxonomy.</title>
        <authorList>
            <person name="Pan X."/>
        </authorList>
    </citation>
    <scope>NUCLEOTIDE SEQUENCE</scope>
    <source>
        <strain evidence="8">B2012</strain>
    </source>
</reference>
<dbReference type="InterPro" id="IPR022486">
    <property type="entry name" value="PPK2_PA0141"/>
</dbReference>
<dbReference type="InterPro" id="IPR027417">
    <property type="entry name" value="P-loop_NTPase"/>
</dbReference>
<dbReference type="NCBIfam" id="TIGR03707">
    <property type="entry name" value="PPK2_P_aer"/>
    <property type="match status" value="1"/>
</dbReference>
<evidence type="ECO:0000256" key="5">
    <source>
        <dbReference type="ARBA" id="ARBA00024500"/>
    </source>
</evidence>
<comment type="catalytic activity">
    <reaction evidence="5">
        <text>[phosphate](n) + ATP = [phosphate](n+1) + ADP</text>
        <dbReference type="Rhea" id="RHEA:19573"/>
        <dbReference type="Rhea" id="RHEA-COMP:9859"/>
        <dbReference type="Rhea" id="RHEA-COMP:14280"/>
        <dbReference type="ChEBI" id="CHEBI:16838"/>
        <dbReference type="ChEBI" id="CHEBI:30616"/>
        <dbReference type="ChEBI" id="CHEBI:456216"/>
    </reaction>
    <physiologicalReaction direction="right-to-left" evidence="5">
        <dbReference type="Rhea" id="RHEA:19575"/>
    </physiologicalReaction>
</comment>
<dbReference type="EMBL" id="JAEKJA010000005">
    <property type="protein sequence ID" value="MBJ3775437.1"/>
    <property type="molecule type" value="Genomic_DNA"/>
</dbReference>
<dbReference type="InterPro" id="IPR022488">
    <property type="entry name" value="PPK2-related"/>
</dbReference>
<dbReference type="GO" id="GO:0006754">
    <property type="term" value="P:ATP biosynthetic process"/>
    <property type="evidence" value="ECO:0007669"/>
    <property type="project" value="UniProtKB-KW"/>
</dbReference>
<comment type="subunit">
    <text evidence="6">Homotetramer.</text>
</comment>
<evidence type="ECO:0000313" key="9">
    <source>
        <dbReference type="Proteomes" id="UP000609531"/>
    </source>
</evidence>
<dbReference type="GO" id="GO:0008976">
    <property type="term" value="F:polyphosphate kinase activity"/>
    <property type="evidence" value="ECO:0007669"/>
    <property type="project" value="UniProtKB-UniRule"/>
</dbReference>
<keyword evidence="3 6" id="KW-0418">Kinase</keyword>
<dbReference type="AlphaFoldDB" id="A0A934MCM6"/>
<dbReference type="PANTHER" id="PTHR34383:SF1">
    <property type="entry name" value="ADP-POLYPHOSPHATE PHOSPHOTRANSFERASE"/>
    <property type="match status" value="1"/>
</dbReference>
<proteinExistence type="inferred from homology"/>
<keyword evidence="4" id="KW-0066">ATP synthesis</keyword>
<comment type="similarity">
    <text evidence="1 6">Belongs to the polyphosphate kinase 2 (PPK2) family. Class I subfamily.</text>
</comment>
<dbReference type="SUPFAM" id="SSF52540">
    <property type="entry name" value="P-loop containing nucleoside triphosphate hydrolases"/>
    <property type="match status" value="1"/>
</dbReference>
<evidence type="ECO:0000256" key="1">
    <source>
        <dbReference type="ARBA" id="ARBA00009924"/>
    </source>
</evidence>
<sequence length="294" mass="33671">MTRDLPFDGAISRYFDTEFPDELRERVRKAEKNDVLAGTYPYAERMDGGAYDKARDALQIELVKLQAWVKAKGERVAVVFEGRDAAGKGGAIKRFREHLNPRGARVVALSKPSDAEAGQWYFQRYIAHLPTYGEIVFFDRSWYNRAVVEWVFGFCTKDERDLFFRQVSEFERMLVADGIRLFKVWLTVSRAEQMRRMLSREKDPLKQWKLSTIDVEGLAKWEAYSKAIDETFVFTNTAEAPWSVVRADDKRRARLATQRIVLSAIDYAGRSEKVVTKPDPAIVGGPEILPTGDG</sequence>
<dbReference type="PANTHER" id="PTHR34383">
    <property type="entry name" value="POLYPHOSPHATE:AMP PHOSPHOTRANSFERASE-RELATED"/>
    <property type="match status" value="1"/>
</dbReference>
<accession>A0A934MCM6</accession>
<dbReference type="Pfam" id="PF03976">
    <property type="entry name" value="PPK2"/>
    <property type="match status" value="1"/>
</dbReference>
<evidence type="ECO:0000256" key="6">
    <source>
        <dbReference type="RuleBase" id="RU369062"/>
    </source>
</evidence>
<evidence type="ECO:0000313" key="8">
    <source>
        <dbReference type="EMBL" id="MBJ3775437.1"/>
    </source>
</evidence>
<evidence type="ECO:0000256" key="2">
    <source>
        <dbReference type="ARBA" id="ARBA00022679"/>
    </source>
</evidence>
<organism evidence="8 9">
    <name type="scientific">Acuticoccus mangrovi</name>
    <dbReference type="NCBI Taxonomy" id="2796142"/>
    <lineage>
        <taxon>Bacteria</taxon>
        <taxon>Pseudomonadati</taxon>
        <taxon>Pseudomonadota</taxon>
        <taxon>Alphaproteobacteria</taxon>
        <taxon>Hyphomicrobiales</taxon>
        <taxon>Amorphaceae</taxon>
        <taxon>Acuticoccus</taxon>
    </lineage>
</organism>
<comment type="function">
    <text evidence="6">Uses inorganic polyphosphate (polyP) as a donor to convert GDP to GTP or ADP to ATP.</text>
</comment>
<feature type="domain" description="Polyphosphate kinase-2-related" evidence="7">
    <location>
        <begin position="49"/>
        <end position="270"/>
    </location>
</feature>
<keyword evidence="9" id="KW-1185">Reference proteome</keyword>
<name>A0A934MCM6_9HYPH</name>
<dbReference type="Gene3D" id="3.40.50.300">
    <property type="entry name" value="P-loop containing nucleotide triphosphate hydrolases"/>
    <property type="match status" value="1"/>
</dbReference>
<evidence type="ECO:0000256" key="4">
    <source>
        <dbReference type="ARBA" id="ARBA00023310"/>
    </source>
</evidence>
<keyword evidence="2 6" id="KW-0808">Transferase</keyword>
<dbReference type="Proteomes" id="UP000609531">
    <property type="component" value="Unassembled WGS sequence"/>
</dbReference>
<evidence type="ECO:0000256" key="3">
    <source>
        <dbReference type="ARBA" id="ARBA00022777"/>
    </source>
</evidence>
<dbReference type="InterPro" id="IPR016898">
    <property type="entry name" value="Polyphosphate_phosphotransfera"/>
</dbReference>
<evidence type="ECO:0000259" key="7">
    <source>
        <dbReference type="Pfam" id="PF03976"/>
    </source>
</evidence>
<protein>
    <recommendedName>
        <fullName evidence="6">ADP/GDP-polyphosphate phosphotransferase</fullName>
        <ecNumber evidence="6">2.7.4.-</ecNumber>
    </recommendedName>
    <alternativeName>
        <fullName evidence="6">Polyphosphate kinase PPK2</fullName>
    </alternativeName>
</protein>
<dbReference type="EC" id="2.7.4.-" evidence="6"/>
<dbReference type="RefSeq" id="WP_198881334.1">
    <property type="nucleotide sequence ID" value="NZ_JAEKJA010000005.1"/>
</dbReference>
<dbReference type="PIRSF" id="PIRSF028756">
    <property type="entry name" value="PPK2_prd"/>
    <property type="match status" value="1"/>
</dbReference>
<comment type="caution">
    <text evidence="8">The sequence shown here is derived from an EMBL/GenBank/DDBJ whole genome shotgun (WGS) entry which is preliminary data.</text>
</comment>